<evidence type="ECO:0000256" key="4">
    <source>
        <dbReference type="ARBA" id="ARBA00022543"/>
    </source>
</evidence>
<evidence type="ECO:0000256" key="10">
    <source>
        <dbReference type="ARBA" id="ARBA00023170"/>
    </source>
</evidence>
<dbReference type="SMART" id="SM00387">
    <property type="entry name" value="HATPase_c"/>
    <property type="match status" value="1"/>
</dbReference>
<keyword evidence="6" id="KW-0716">Sensory transduction</keyword>
<dbReference type="Pfam" id="PF08448">
    <property type="entry name" value="PAS_4"/>
    <property type="match status" value="1"/>
</dbReference>
<evidence type="ECO:0000256" key="6">
    <source>
        <dbReference type="ARBA" id="ARBA00022606"/>
    </source>
</evidence>
<dbReference type="PROSITE" id="PS50109">
    <property type="entry name" value="HIS_KIN"/>
    <property type="match status" value="1"/>
</dbReference>
<dbReference type="InterPro" id="IPR029016">
    <property type="entry name" value="GAF-like_dom_sf"/>
</dbReference>
<dbReference type="Pfam" id="PF00360">
    <property type="entry name" value="PHY"/>
    <property type="match status" value="1"/>
</dbReference>
<evidence type="ECO:0000256" key="5">
    <source>
        <dbReference type="ARBA" id="ARBA00022553"/>
    </source>
</evidence>
<dbReference type="EMBL" id="BAABJX010000020">
    <property type="protein sequence ID" value="GAA4828545.1"/>
    <property type="molecule type" value="Genomic_DNA"/>
</dbReference>
<organism evidence="15 16">
    <name type="scientific">Algivirga pacifica</name>
    <dbReference type="NCBI Taxonomy" id="1162670"/>
    <lineage>
        <taxon>Bacteria</taxon>
        <taxon>Pseudomonadati</taxon>
        <taxon>Bacteroidota</taxon>
        <taxon>Cytophagia</taxon>
        <taxon>Cytophagales</taxon>
        <taxon>Flammeovirgaceae</taxon>
        <taxon>Algivirga</taxon>
    </lineage>
</organism>
<keyword evidence="8" id="KW-0418">Kinase</keyword>
<comment type="caution">
    <text evidence="15">The sequence shown here is derived from an EMBL/GenBank/DDBJ whole genome shotgun (WGS) entry which is preliminary data.</text>
</comment>
<reference evidence="16" key="1">
    <citation type="journal article" date="2019" name="Int. J. Syst. Evol. Microbiol.">
        <title>The Global Catalogue of Microorganisms (GCM) 10K type strain sequencing project: providing services to taxonomists for standard genome sequencing and annotation.</title>
        <authorList>
            <consortium name="The Broad Institute Genomics Platform"/>
            <consortium name="The Broad Institute Genome Sequencing Center for Infectious Disease"/>
            <person name="Wu L."/>
            <person name="Ma J."/>
        </authorList>
    </citation>
    <scope>NUCLEOTIDE SEQUENCE [LARGE SCALE GENOMIC DNA]</scope>
    <source>
        <strain evidence="16">JCM 18326</strain>
    </source>
</reference>
<dbReference type="InterPro" id="IPR036890">
    <property type="entry name" value="HATPase_C_sf"/>
</dbReference>
<keyword evidence="9" id="KW-0157">Chromophore</keyword>
<dbReference type="PANTHER" id="PTHR43304">
    <property type="entry name" value="PHYTOCHROME-LIKE PROTEIN CPH1"/>
    <property type="match status" value="1"/>
</dbReference>
<comment type="similarity">
    <text evidence="2">In the N-terminal section; belongs to the phytochrome family.</text>
</comment>
<dbReference type="Gene3D" id="3.30.565.10">
    <property type="entry name" value="Histidine kinase-like ATPase, C-terminal domain"/>
    <property type="match status" value="1"/>
</dbReference>
<dbReference type="CDD" id="cd00082">
    <property type="entry name" value="HisKA"/>
    <property type="match status" value="1"/>
</dbReference>
<dbReference type="InterPro" id="IPR013655">
    <property type="entry name" value="PAS_fold_3"/>
</dbReference>
<dbReference type="NCBIfam" id="TIGR00229">
    <property type="entry name" value="sensory_box"/>
    <property type="match status" value="2"/>
</dbReference>
<dbReference type="InterPro" id="IPR013654">
    <property type="entry name" value="PAS_2"/>
</dbReference>
<dbReference type="InterPro" id="IPR043150">
    <property type="entry name" value="Phytochrome_PHY_sf"/>
</dbReference>
<dbReference type="Gene3D" id="3.30.450.270">
    <property type="match status" value="1"/>
</dbReference>
<comment type="catalytic activity">
    <reaction evidence="1">
        <text>ATP + protein L-histidine = ADP + protein N-phospho-L-histidine.</text>
        <dbReference type="EC" id="2.7.13.3"/>
    </reaction>
</comment>
<feature type="domain" description="PAS" evidence="13">
    <location>
        <begin position="600"/>
        <end position="674"/>
    </location>
</feature>
<dbReference type="SMART" id="SM00091">
    <property type="entry name" value="PAS"/>
    <property type="match status" value="2"/>
</dbReference>
<evidence type="ECO:0000256" key="9">
    <source>
        <dbReference type="ARBA" id="ARBA00022991"/>
    </source>
</evidence>
<sequence>MQNKIGQRNIAPTGEWVQPHCMIVVFREEDYTIEAISENVPKFFYHSSDELIGYHLSVLLDEQRMIYVRELLHSVTMNQVSPMNINIHREGKDYLFYLQVNKYQDQVVLEFELQPVKQWDAKMNPYVLLNRAVGRMQSASSLGELQQVVVEELVRLTQFDQVVLLQKDTEDSAQVIAEVNNGKLEPLLGKKITHCIDKDRKFFFSGDLQSGMVAVLAEEGTDVEGVLQHTVGIAIGCPEYQQSVQKAGLTSVMAIPLLQNGVLWGELIGLGKQRKYLSYEQRKVSELITQVFDSQRLLKEQERVQEKAQAKSALLNRLLESISSKTSFLEAVKEQPSPFLSLAEATGAVICLSGEEYTFGKVPPVEQLRWLKEWLKGAFQDAFFITDNIASLFSGLDQKDFSGLFAASLGEQRGMIIWFRPEKQQVYTRRPSLLSIEESKEVSQGYSLPWDSITIQYLKELHKIIGESMFRYLQEQEEQNARFRHMLRNASDIITIYEEDLSIRYISDSAHHILGFDIQQLQCCWKDLIHPEDLPVLENTVERVKRMENAKEVLVFRMMHINGNYLFIESVFQNLLNEPNIQGILSNSRDITHHVHAQKRLQKFEVAIESSSNGVLIIDNNEEARYPVSYANPRYAELLGIPLEDTLGRPCQLFELEGDNQAQVNKLRRALEHTDRAEVSMRLYRGEKPFWMTVQIYPVEDEKKEVSNYIVLLIDTTYQKKAEQKLKEFADKVYKSNEELQTFAYVASHDLQEPLRTISGFSELLSTVYKEQLDEEAQEYLFYIMQGTQRMKSLIQDLLQFSRVSTANNETRQVDLNKVVQEVVKSLQLQIEETGAVLTIGKLPVVEVNETLMAQVFQNLISNALKYRKEDTVPQVNIGCTLTDKGEEFFVEDNGIGIPSQYHDRIFVLFQRLHTLDTYQGTGIGLAICKKVVELYGGRIGVSSEEGKGSRFYFSLNN</sequence>
<dbReference type="Pfam" id="PF00512">
    <property type="entry name" value="HisKA"/>
    <property type="match status" value="1"/>
</dbReference>
<evidence type="ECO:0000256" key="1">
    <source>
        <dbReference type="ARBA" id="ARBA00000085"/>
    </source>
</evidence>
<evidence type="ECO:0000259" key="13">
    <source>
        <dbReference type="PROSITE" id="PS50112"/>
    </source>
</evidence>
<dbReference type="InterPro" id="IPR013656">
    <property type="entry name" value="PAS_4"/>
</dbReference>
<gene>
    <name evidence="15" type="ORF">GCM10023331_12010</name>
</gene>
<dbReference type="PROSITE" id="PS50112">
    <property type="entry name" value="PAS"/>
    <property type="match status" value="2"/>
</dbReference>
<accession>A0ABP9D5N2</accession>
<evidence type="ECO:0000259" key="11">
    <source>
        <dbReference type="PROSITE" id="PS50046"/>
    </source>
</evidence>
<keyword evidence="10" id="KW-0675">Receptor</keyword>
<evidence type="ECO:0000259" key="14">
    <source>
        <dbReference type="PROSITE" id="PS50113"/>
    </source>
</evidence>
<dbReference type="InterPro" id="IPR004358">
    <property type="entry name" value="Sig_transdc_His_kin-like_C"/>
</dbReference>
<dbReference type="InterPro" id="IPR000700">
    <property type="entry name" value="PAS-assoc_C"/>
</dbReference>
<protein>
    <recommendedName>
        <fullName evidence="3">histidine kinase</fullName>
        <ecNumber evidence="3">2.7.13.3</ecNumber>
    </recommendedName>
</protein>
<dbReference type="InterPro" id="IPR013515">
    <property type="entry name" value="Phytochrome_cen-reg"/>
</dbReference>
<dbReference type="PROSITE" id="PS50113">
    <property type="entry name" value="PAC"/>
    <property type="match status" value="1"/>
</dbReference>
<evidence type="ECO:0000256" key="3">
    <source>
        <dbReference type="ARBA" id="ARBA00012438"/>
    </source>
</evidence>
<dbReference type="InterPro" id="IPR035965">
    <property type="entry name" value="PAS-like_dom_sf"/>
</dbReference>
<dbReference type="PRINTS" id="PR00344">
    <property type="entry name" value="BCTRLSENSOR"/>
</dbReference>
<dbReference type="Pfam" id="PF02518">
    <property type="entry name" value="HATPase_c"/>
    <property type="match status" value="1"/>
</dbReference>
<dbReference type="Proteomes" id="UP001500298">
    <property type="component" value="Unassembled WGS sequence"/>
</dbReference>
<dbReference type="SUPFAM" id="SSF55874">
    <property type="entry name" value="ATPase domain of HSP90 chaperone/DNA topoisomerase II/histidine kinase"/>
    <property type="match status" value="1"/>
</dbReference>
<dbReference type="CDD" id="cd00130">
    <property type="entry name" value="PAS"/>
    <property type="match status" value="2"/>
</dbReference>
<keyword evidence="16" id="KW-1185">Reference proteome</keyword>
<dbReference type="Gene3D" id="3.30.450.40">
    <property type="match status" value="1"/>
</dbReference>
<dbReference type="InterPro" id="IPR016132">
    <property type="entry name" value="Phyto_chromo_attachment"/>
</dbReference>
<dbReference type="PROSITE" id="PS50046">
    <property type="entry name" value="PHYTOCHROME_2"/>
    <property type="match status" value="1"/>
</dbReference>
<feature type="domain" description="Phytochrome chromophore attachment site" evidence="11">
    <location>
        <begin position="141"/>
        <end position="290"/>
    </location>
</feature>
<dbReference type="InterPro" id="IPR036097">
    <property type="entry name" value="HisK_dim/P_sf"/>
</dbReference>
<evidence type="ECO:0000256" key="2">
    <source>
        <dbReference type="ARBA" id="ARBA00006402"/>
    </source>
</evidence>
<feature type="domain" description="PAS" evidence="13">
    <location>
        <begin position="479"/>
        <end position="548"/>
    </location>
</feature>
<keyword evidence="5" id="KW-0597">Phosphoprotein</keyword>
<dbReference type="Pfam" id="PF08446">
    <property type="entry name" value="PAS_2"/>
    <property type="match status" value="1"/>
</dbReference>
<dbReference type="SUPFAM" id="SSF47384">
    <property type="entry name" value="Homodimeric domain of signal transducing histidine kinase"/>
    <property type="match status" value="1"/>
</dbReference>
<dbReference type="SUPFAM" id="SSF55785">
    <property type="entry name" value="PYP-like sensor domain (PAS domain)"/>
    <property type="match status" value="3"/>
</dbReference>
<dbReference type="Gene3D" id="1.10.287.130">
    <property type="match status" value="1"/>
</dbReference>
<dbReference type="SMART" id="SM00388">
    <property type="entry name" value="HisKA"/>
    <property type="match status" value="1"/>
</dbReference>
<keyword evidence="4" id="KW-0600">Photoreceptor protein</keyword>
<name>A0ABP9D5N2_9BACT</name>
<feature type="domain" description="Histidine kinase" evidence="12">
    <location>
        <begin position="746"/>
        <end position="958"/>
    </location>
</feature>
<evidence type="ECO:0000259" key="12">
    <source>
        <dbReference type="PROSITE" id="PS50109"/>
    </source>
</evidence>
<dbReference type="RefSeq" id="WP_345370058.1">
    <property type="nucleotide sequence ID" value="NZ_BAABJX010000020.1"/>
</dbReference>
<keyword evidence="7" id="KW-0808">Transferase</keyword>
<dbReference type="InterPro" id="IPR052162">
    <property type="entry name" value="Sensor_kinase/Photoreceptor"/>
</dbReference>
<dbReference type="InterPro" id="IPR005467">
    <property type="entry name" value="His_kinase_dom"/>
</dbReference>
<evidence type="ECO:0000256" key="8">
    <source>
        <dbReference type="ARBA" id="ARBA00022777"/>
    </source>
</evidence>
<evidence type="ECO:0000256" key="7">
    <source>
        <dbReference type="ARBA" id="ARBA00022679"/>
    </source>
</evidence>
<dbReference type="InterPro" id="IPR003661">
    <property type="entry name" value="HisK_dim/P_dom"/>
</dbReference>
<proteinExistence type="inferred from homology"/>
<dbReference type="EC" id="2.7.13.3" evidence="3"/>
<dbReference type="PANTHER" id="PTHR43304:SF1">
    <property type="entry name" value="PAC DOMAIN-CONTAINING PROTEIN"/>
    <property type="match status" value="1"/>
</dbReference>
<dbReference type="InterPro" id="IPR000014">
    <property type="entry name" value="PAS"/>
</dbReference>
<dbReference type="SUPFAM" id="SSF55781">
    <property type="entry name" value="GAF domain-like"/>
    <property type="match status" value="2"/>
</dbReference>
<dbReference type="InterPro" id="IPR003594">
    <property type="entry name" value="HATPase_dom"/>
</dbReference>
<evidence type="ECO:0000313" key="16">
    <source>
        <dbReference type="Proteomes" id="UP001500298"/>
    </source>
</evidence>
<feature type="domain" description="PAC" evidence="14">
    <location>
        <begin position="675"/>
        <end position="728"/>
    </location>
</feature>
<dbReference type="Pfam" id="PF08447">
    <property type="entry name" value="PAS_3"/>
    <property type="match status" value="1"/>
</dbReference>
<dbReference type="Gene3D" id="3.30.450.20">
    <property type="entry name" value="PAS domain"/>
    <property type="match status" value="3"/>
</dbReference>
<evidence type="ECO:0000313" key="15">
    <source>
        <dbReference type="EMBL" id="GAA4828545.1"/>
    </source>
</evidence>